<feature type="region of interest" description="Disordered" evidence="4">
    <location>
        <begin position="1"/>
        <end position="69"/>
    </location>
</feature>
<gene>
    <name evidence="6" type="ordered locus">CENSYa_0265</name>
</gene>
<dbReference type="GO" id="GO:0006979">
    <property type="term" value="P:response to oxidative stress"/>
    <property type="evidence" value="ECO:0007669"/>
    <property type="project" value="InterPro"/>
</dbReference>
<dbReference type="KEGG" id="csy:CENSYa_0265"/>
<dbReference type="Gene3D" id="2.170.150.20">
    <property type="entry name" value="Peptide methionine sulfoxide reductase"/>
    <property type="match status" value="1"/>
</dbReference>
<dbReference type="EC" id="1.8.4.12" evidence="1"/>
<evidence type="ECO:0000313" key="6">
    <source>
        <dbReference type="EMBL" id="ABK76907.1"/>
    </source>
</evidence>
<comment type="catalytic activity">
    <reaction evidence="3">
        <text>L-methionyl-[protein] + [thioredoxin]-disulfide + H2O = L-methionyl-(R)-S-oxide-[protein] + [thioredoxin]-dithiol</text>
        <dbReference type="Rhea" id="RHEA:24164"/>
        <dbReference type="Rhea" id="RHEA-COMP:10698"/>
        <dbReference type="Rhea" id="RHEA-COMP:10700"/>
        <dbReference type="Rhea" id="RHEA-COMP:12313"/>
        <dbReference type="Rhea" id="RHEA-COMP:12314"/>
        <dbReference type="ChEBI" id="CHEBI:15377"/>
        <dbReference type="ChEBI" id="CHEBI:16044"/>
        <dbReference type="ChEBI" id="CHEBI:29950"/>
        <dbReference type="ChEBI" id="CHEBI:45764"/>
        <dbReference type="ChEBI" id="CHEBI:50058"/>
        <dbReference type="EC" id="1.8.4.12"/>
    </reaction>
</comment>
<feature type="compositionally biased region" description="Basic residues" evidence="4">
    <location>
        <begin position="1"/>
        <end position="10"/>
    </location>
</feature>
<proteinExistence type="predicted"/>
<dbReference type="EMBL" id="DP000238">
    <property type="protein sequence ID" value="ABK76907.1"/>
    <property type="molecule type" value="Genomic_DNA"/>
</dbReference>
<dbReference type="Pfam" id="PF01641">
    <property type="entry name" value="SelR"/>
    <property type="match status" value="1"/>
</dbReference>
<dbReference type="EnsemblBacteria" id="ABK76907">
    <property type="protein sequence ID" value="ABK76907"/>
    <property type="gene ID" value="CENSYa_0265"/>
</dbReference>
<keyword evidence="7" id="KW-1185">Reference proteome</keyword>
<dbReference type="SUPFAM" id="SSF51316">
    <property type="entry name" value="Mss4-like"/>
    <property type="match status" value="1"/>
</dbReference>
<dbReference type="STRING" id="414004.CENSYa_0265"/>
<dbReference type="PANTHER" id="PTHR10173:SF52">
    <property type="entry name" value="METHIONINE-R-SULFOXIDE REDUCTASE B1"/>
    <property type="match status" value="1"/>
</dbReference>
<sequence>MQRRGSRRNSTRCASTRERRRPFRGSIWPARTAGHTCASAAAKSSLDRMQSSTPGPAGRALPRRLPGSGIEHIEDRSLGMMRTEVNCGGCGAHLGHVFDDGPKPSGLRYCINSLSLDFEKDGRVS</sequence>
<evidence type="ECO:0000256" key="2">
    <source>
        <dbReference type="ARBA" id="ARBA00023002"/>
    </source>
</evidence>
<accession>A0RU90</accession>
<evidence type="ECO:0000259" key="5">
    <source>
        <dbReference type="PROSITE" id="PS51790"/>
    </source>
</evidence>
<dbReference type="InterPro" id="IPR002579">
    <property type="entry name" value="Met_Sox_Rdtase_MsrB_dom"/>
</dbReference>
<evidence type="ECO:0000256" key="1">
    <source>
        <dbReference type="ARBA" id="ARBA00012499"/>
    </source>
</evidence>
<dbReference type="AlphaFoldDB" id="A0RU90"/>
<name>A0RU90_CENSY</name>
<dbReference type="GO" id="GO:0005737">
    <property type="term" value="C:cytoplasm"/>
    <property type="evidence" value="ECO:0007669"/>
    <property type="project" value="TreeGrafter"/>
</dbReference>
<dbReference type="PROSITE" id="PS51790">
    <property type="entry name" value="MSRB"/>
    <property type="match status" value="1"/>
</dbReference>
<dbReference type="InterPro" id="IPR011057">
    <property type="entry name" value="Mss4-like_sf"/>
</dbReference>
<dbReference type="PANTHER" id="PTHR10173">
    <property type="entry name" value="METHIONINE SULFOXIDE REDUCTASE"/>
    <property type="match status" value="1"/>
</dbReference>
<dbReference type="PATRIC" id="fig|414004.10.peg.232"/>
<evidence type="ECO:0000256" key="3">
    <source>
        <dbReference type="ARBA" id="ARBA00048488"/>
    </source>
</evidence>
<dbReference type="HOGENOM" id="CLU_031040_8_5_2"/>
<reference evidence="6 7" key="1">
    <citation type="journal article" date="2006" name="Proc. Natl. Acad. Sci. U.S.A.">
        <title>Genomic analysis of the uncultivated marine crenarchaeote Cenarchaeum symbiosum.</title>
        <authorList>
            <person name="Hallam S.J."/>
            <person name="Konstantinidis K.T."/>
            <person name="Putnam N."/>
            <person name="Schleper C."/>
            <person name="Watanabe Y."/>
            <person name="Sugahara J."/>
            <person name="Preston C."/>
            <person name="de la Torre J."/>
            <person name="Richardson P.M."/>
            <person name="DeLong E.F."/>
        </authorList>
    </citation>
    <scope>NUCLEOTIDE SEQUENCE [LARGE SCALE GENOMIC DNA]</scope>
    <source>
        <strain evidence="7">A</strain>
    </source>
</reference>
<evidence type="ECO:0000313" key="7">
    <source>
        <dbReference type="Proteomes" id="UP000000758"/>
    </source>
</evidence>
<feature type="domain" description="MsrB" evidence="5">
    <location>
        <begin position="1"/>
        <end position="121"/>
    </location>
</feature>
<organism evidence="6 7">
    <name type="scientific">Cenarchaeum symbiosum (strain A)</name>
    <dbReference type="NCBI Taxonomy" id="414004"/>
    <lineage>
        <taxon>Archaea</taxon>
        <taxon>Nitrososphaerota</taxon>
        <taxon>Candidatus Cenarchaeales</taxon>
        <taxon>Candidatus Cenarchaeaceae</taxon>
        <taxon>Candidatus Cenarchaeum</taxon>
    </lineage>
</organism>
<dbReference type="InterPro" id="IPR028427">
    <property type="entry name" value="Met_Sox_Rdtase_MsrB"/>
</dbReference>
<keyword evidence="2 6" id="KW-0560">Oxidoreductase</keyword>
<dbReference type="GO" id="GO:0030091">
    <property type="term" value="P:protein repair"/>
    <property type="evidence" value="ECO:0007669"/>
    <property type="project" value="InterPro"/>
</dbReference>
<dbReference type="Proteomes" id="UP000000758">
    <property type="component" value="Chromosome"/>
</dbReference>
<protein>
    <recommendedName>
        <fullName evidence="1">peptide-methionine (R)-S-oxide reductase</fullName>
        <ecNumber evidence="1">1.8.4.12</ecNumber>
    </recommendedName>
</protein>
<evidence type="ECO:0000256" key="4">
    <source>
        <dbReference type="SAM" id="MobiDB-lite"/>
    </source>
</evidence>
<dbReference type="GO" id="GO:0033743">
    <property type="term" value="F:peptide-methionine (R)-S-oxide reductase activity"/>
    <property type="evidence" value="ECO:0007669"/>
    <property type="project" value="UniProtKB-EC"/>
</dbReference>